<protein>
    <submittedName>
        <fullName evidence="2">Uncharacterized protein</fullName>
    </submittedName>
</protein>
<proteinExistence type="predicted"/>
<dbReference type="GeneID" id="17282437"/>
<reference evidence="3" key="1">
    <citation type="journal article" date="2013" name="Nature">
        <title>Pan genome of the phytoplankton Emiliania underpins its global distribution.</title>
        <authorList>
            <person name="Read B.A."/>
            <person name="Kegel J."/>
            <person name="Klute M.J."/>
            <person name="Kuo A."/>
            <person name="Lefebvre S.C."/>
            <person name="Maumus F."/>
            <person name="Mayer C."/>
            <person name="Miller J."/>
            <person name="Monier A."/>
            <person name="Salamov A."/>
            <person name="Young J."/>
            <person name="Aguilar M."/>
            <person name="Claverie J.M."/>
            <person name="Frickenhaus S."/>
            <person name="Gonzalez K."/>
            <person name="Herman E.K."/>
            <person name="Lin Y.C."/>
            <person name="Napier J."/>
            <person name="Ogata H."/>
            <person name="Sarno A.F."/>
            <person name="Shmutz J."/>
            <person name="Schroeder D."/>
            <person name="de Vargas C."/>
            <person name="Verret F."/>
            <person name="von Dassow P."/>
            <person name="Valentin K."/>
            <person name="Van de Peer Y."/>
            <person name="Wheeler G."/>
            <person name="Dacks J.B."/>
            <person name="Delwiche C.F."/>
            <person name="Dyhrman S.T."/>
            <person name="Glockner G."/>
            <person name="John U."/>
            <person name="Richards T."/>
            <person name="Worden A.Z."/>
            <person name="Zhang X."/>
            <person name="Grigoriev I.V."/>
            <person name="Allen A.E."/>
            <person name="Bidle K."/>
            <person name="Borodovsky M."/>
            <person name="Bowler C."/>
            <person name="Brownlee C."/>
            <person name="Cock J.M."/>
            <person name="Elias M."/>
            <person name="Gladyshev V.N."/>
            <person name="Groth M."/>
            <person name="Guda C."/>
            <person name="Hadaegh A."/>
            <person name="Iglesias-Rodriguez M.D."/>
            <person name="Jenkins J."/>
            <person name="Jones B.M."/>
            <person name="Lawson T."/>
            <person name="Leese F."/>
            <person name="Lindquist E."/>
            <person name="Lobanov A."/>
            <person name="Lomsadze A."/>
            <person name="Malik S.B."/>
            <person name="Marsh M.E."/>
            <person name="Mackinder L."/>
            <person name="Mock T."/>
            <person name="Mueller-Roeber B."/>
            <person name="Pagarete A."/>
            <person name="Parker M."/>
            <person name="Probert I."/>
            <person name="Quesneville H."/>
            <person name="Raines C."/>
            <person name="Rensing S.A."/>
            <person name="Riano-Pachon D.M."/>
            <person name="Richier S."/>
            <person name="Rokitta S."/>
            <person name="Shiraiwa Y."/>
            <person name="Soanes D.M."/>
            <person name="van der Giezen M."/>
            <person name="Wahlund T.M."/>
            <person name="Williams B."/>
            <person name="Wilson W."/>
            <person name="Wolfe G."/>
            <person name="Wurch L.L."/>
        </authorList>
    </citation>
    <scope>NUCLEOTIDE SEQUENCE</scope>
</reference>
<dbReference type="EnsemblProtists" id="EOD37167">
    <property type="protein sequence ID" value="EOD37167"/>
    <property type="gene ID" value="EMIHUDRAFT_362262"/>
</dbReference>
<evidence type="ECO:0000313" key="2">
    <source>
        <dbReference type="EnsemblProtists" id="EOD37167"/>
    </source>
</evidence>
<keyword evidence="3" id="KW-1185">Reference proteome</keyword>
<dbReference type="RefSeq" id="XP_005789596.1">
    <property type="nucleotide sequence ID" value="XM_005789539.1"/>
</dbReference>
<evidence type="ECO:0000256" key="1">
    <source>
        <dbReference type="SAM" id="MobiDB-lite"/>
    </source>
</evidence>
<dbReference type="Proteomes" id="UP000013827">
    <property type="component" value="Unassembled WGS sequence"/>
</dbReference>
<dbReference type="HOGENOM" id="CLU_1942059_0_0_1"/>
<organism evidence="2 3">
    <name type="scientific">Emiliania huxleyi (strain CCMP1516)</name>
    <dbReference type="NCBI Taxonomy" id="280463"/>
    <lineage>
        <taxon>Eukaryota</taxon>
        <taxon>Haptista</taxon>
        <taxon>Haptophyta</taxon>
        <taxon>Prymnesiophyceae</taxon>
        <taxon>Isochrysidales</taxon>
        <taxon>Noelaerhabdaceae</taxon>
        <taxon>Emiliania</taxon>
    </lineage>
</organism>
<accession>A0A0D3KN32</accession>
<feature type="compositionally biased region" description="Low complexity" evidence="1">
    <location>
        <begin position="69"/>
        <end position="89"/>
    </location>
</feature>
<dbReference type="AlphaFoldDB" id="A0A0D3KN32"/>
<reference evidence="2" key="2">
    <citation type="submission" date="2024-10" db="UniProtKB">
        <authorList>
            <consortium name="EnsemblProtists"/>
        </authorList>
    </citation>
    <scope>IDENTIFICATION</scope>
</reference>
<sequence length="130" mass="13143">MQLHAGEPVDPTVVSTSPGLVKIVTARELPSTASLAQKAMGDVERAASWGLALLQMDEATLAAAWSTQAEAGAAGAASASGVAATQLAAEPASKEDQAQQGPSSAPPLPAAARDPETEPPTGGKRRRIYE</sequence>
<name>A0A0D3KN32_EMIH1</name>
<dbReference type="KEGG" id="ehx:EMIHUDRAFT_362262"/>
<feature type="region of interest" description="Disordered" evidence="1">
    <location>
        <begin position="69"/>
        <end position="130"/>
    </location>
</feature>
<dbReference type="PaxDb" id="2903-EOD37167"/>
<evidence type="ECO:0000313" key="3">
    <source>
        <dbReference type="Proteomes" id="UP000013827"/>
    </source>
</evidence>